<dbReference type="Pfam" id="PF06985">
    <property type="entry name" value="HET"/>
    <property type="match status" value="1"/>
</dbReference>
<protein>
    <recommendedName>
        <fullName evidence="1">Heterokaryon incompatibility domain-containing protein</fullName>
    </recommendedName>
</protein>
<proteinExistence type="predicted"/>
<comment type="caution">
    <text evidence="2">The sequence shown here is derived from an EMBL/GenBank/DDBJ whole genome shotgun (WGS) entry which is preliminary data.</text>
</comment>
<dbReference type="Proteomes" id="UP001498398">
    <property type="component" value="Unassembled WGS sequence"/>
</dbReference>
<keyword evidence="3" id="KW-1185">Reference proteome</keyword>
<name>A0ABR1ISM8_9AGAR</name>
<gene>
    <name evidence="2" type="ORF">VKT23_017907</name>
</gene>
<accession>A0ABR1ISM8</accession>
<organism evidence="2 3">
    <name type="scientific">Marasmiellus scandens</name>
    <dbReference type="NCBI Taxonomy" id="2682957"/>
    <lineage>
        <taxon>Eukaryota</taxon>
        <taxon>Fungi</taxon>
        <taxon>Dikarya</taxon>
        <taxon>Basidiomycota</taxon>
        <taxon>Agaricomycotina</taxon>
        <taxon>Agaricomycetes</taxon>
        <taxon>Agaricomycetidae</taxon>
        <taxon>Agaricales</taxon>
        <taxon>Marasmiineae</taxon>
        <taxon>Omphalotaceae</taxon>
        <taxon>Marasmiellus</taxon>
    </lineage>
</organism>
<feature type="domain" description="Heterokaryon incompatibility" evidence="1">
    <location>
        <begin position="81"/>
        <end position="229"/>
    </location>
</feature>
<dbReference type="InterPro" id="IPR010730">
    <property type="entry name" value="HET"/>
</dbReference>
<sequence length="585" mass="65841">MPAEGRVDDPSAREIVAREPMRNVQSVQSFSLVLEHLDNCIKNHSLCPKPTLNADLPTRVIDCSDPSCPKLFTSQGASAPYVALSYVWGGPQPNCTITENLDVYTSKGIDIDLVPETIRDAIQVTSRLGFRYLWVDAFCIIQDSAEDKKTELVQLRRIFRDAHFTIIASCAESASVGFLKTRAPPTNLLPRLPFWCKDGRLGVVSTHPMFIPYDAREEPANQRAWCLEERLLSARKLVYASDTLYYHCQSTTTSIGNSISVPRRAERLLDVMFLPDNAIGTYVQAEWKRNDWRQLEFSWADVIRNYTAREVTKPKDKLTALAGVTEQFERIWYPTLGPDSVGFGGEGIKSIRRRYLAGLWKHSLKRDLLWYRFEGTLSPRPSQYLAPSWSWASVKGPISLMRGMDDRLDAAFLNDGSNPTQIKSCEILSCDVEVEDERLPHGRVKSGTLRIRSKVVPPTWAGGSYDSEFGLFVSKGSLLDRPVLMVKPETEAEQDFSLRCVADVNIDCTGELEERLLVVFILWNTSTEYAHAAGLLVTDISDGKFKRVGFWESTEPVDGTEEDRKVINSWFTTGSSSTLQTLEVV</sequence>
<dbReference type="PANTHER" id="PTHR33112:SF16">
    <property type="entry name" value="HETEROKARYON INCOMPATIBILITY DOMAIN-CONTAINING PROTEIN"/>
    <property type="match status" value="1"/>
</dbReference>
<dbReference type="EMBL" id="JBANRG010000078">
    <property type="protein sequence ID" value="KAK7438572.1"/>
    <property type="molecule type" value="Genomic_DNA"/>
</dbReference>
<reference evidence="2 3" key="1">
    <citation type="submission" date="2024-01" db="EMBL/GenBank/DDBJ databases">
        <title>A draft genome for the cacao thread blight pathogen Marasmiellus scandens.</title>
        <authorList>
            <person name="Baruah I.K."/>
            <person name="Leung J."/>
            <person name="Bukari Y."/>
            <person name="Amoako-Attah I."/>
            <person name="Meinhardt L.W."/>
            <person name="Bailey B.A."/>
            <person name="Cohen S.P."/>
        </authorList>
    </citation>
    <scope>NUCLEOTIDE SEQUENCE [LARGE SCALE GENOMIC DNA]</scope>
    <source>
        <strain evidence="2 3">GH-19</strain>
    </source>
</reference>
<evidence type="ECO:0000259" key="1">
    <source>
        <dbReference type="Pfam" id="PF06985"/>
    </source>
</evidence>
<dbReference type="PANTHER" id="PTHR33112">
    <property type="entry name" value="DOMAIN PROTEIN, PUTATIVE-RELATED"/>
    <property type="match status" value="1"/>
</dbReference>
<evidence type="ECO:0000313" key="2">
    <source>
        <dbReference type="EMBL" id="KAK7438572.1"/>
    </source>
</evidence>
<evidence type="ECO:0000313" key="3">
    <source>
        <dbReference type="Proteomes" id="UP001498398"/>
    </source>
</evidence>